<dbReference type="InterPro" id="IPR032710">
    <property type="entry name" value="NTF2-like_dom_sf"/>
</dbReference>
<sequence>MEQSLEALGAIPLLMNEAWNRGDVDGFLADFADDVVFVEPEGTIYTSREEALRGHRVLMDTVLKGTKLVHGEVKFARLVSPGVGVVHSRAAFLMPGEDEPPATRYSMQLFVAEWRDDRWVVVALETARLLSMDMMAFLETMPAS</sequence>
<dbReference type="InterPro" id="IPR027843">
    <property type="entry name" value="DUF4440"/>
</dbReference>
<gene>
    <name evidence="2" type="ORF">GCM10009539_73670</name>
</gene>
<accession>A0ABN0V4Z5</accession>
<dbReference type="Gene3D" id="3.10.450.50">
    <property type="match status" value="1"/>
</dbReference>
<organism evidence="2 3">
    <name type="scientific">Cryptosporangium japonicum</name>
    <dbReference type="NCBI Taxonomy" id="80872"/>
    <lineage>
        <taxon>Bacteria</taxon>
        <taxon>Bacillati</taxon>
        <taxon>Actinomycetota</taxon>
        <taxon>Actinomycetes</taxon>
        <taxon>Cryptosporangiales</taxon>
        <taxon>Cryptosporangiaceae</taxon>
        <taxon>Cryptosporangium</taxon>
    </lineage>
</organism>
<feature type="domain" description="DUF4440" evidence="1">
    <location>
        <begin position="15"/>
        <end position="120"/>
    </location>
</feature>
<name>A0ABN0V4Z5_9ACTN</name>
<dbReference type="NCBIfam" id="TIGR02246">
    <property type="entry name" value="SgcJ/EcaC family oxidoreductase"/>
    <property type="match status" value="1"/>
</dbReference>
<proteinExistence type="predicted"/>
<dbReference type="Pfam" id="PF14534">
    <property type="entry name" value="DUF4440"/>
    <property type="match status" value="1"/>
</dbReference>
<evidence type="ECO:0000313" key="2">
    <source>
        <dbReference type="EMBL" id="GAA0275171.1"/>
    </source>
</evidence>
<reference evidence="2 3" key="1">
    <citation type="journal article" date="2019" name="Int. J. Syst. Evol. Microbiol.">
        <title>The Global Catalogue of Microorganisms (GCM) 10K type strain sequencing project: providing services to taxonomists for standard genome sequencing and annotation.</title>
        <authorList>
            <consortium name="The Broad Institute Genomics Platform"/>
            <consortium name="The Broad Institute Genome Sequencing Center for Infectious Disease"/>
            <person name="Wu L."/>
            <person name="Ma J."/>
        </authorList>
    </citation>
    <scope>NUCLEOTIDE SEQUENCE [LARGE SCALE GENOMIC DNA]</scope>
    <source>
        <strain evidence="2 3">JCM 10425</strain>
    </source>
</reference>
<protein>
    <recommendedName>
        <fullName evidence="1">DUF4440 domain-containing protein</fullName>
    </recommendedName>
</protein>
<comment type="caution">
    <text evidence="2">The sequence shown here is derived from an EMBL/GenBank/DDBJ whole genome shotgun (WGS) entry which is preliminary data.</text>
</comment>
<dbReference type="Proteomes" id="UP001500967">
    <property type="component" value="Unassembled WGS sequence"/>
</dbReference>
<dbReference type="SUPFAM" id="SSF54427">
    <property type="entry name" value="NTF2-like"/>
    <property type="match status" value="1"/>
</dbReference>
<dbReference type="InterPro" id="IPR011944">
    <property type="entry name" value="Steroid_delta5-4_isomerase"/>
</dbReference>
<keyword evidence="3" id="KW-1185">Reference proteome</keyword>
<evidence type="ECO:0000313" key="3">
    <source>
        <dbReference type="Proteomes" id="UP001500967"/>
    </source>
</evidence>
<dbReference type="RefSeq" id="WP_344653563.1">
    <property type="nucleotide sequence ID" value="NZ_BAAAGX010000033.1"/>
</dbReference>
<dbReference type="EMBL" id="BAAAGX010000033">
    <property type="protein sequence ID" value="GAA0275171.1"/>
    <property type="molecule type" value="Genomic_DNA"/>
</dbReference>
<evidence type="ECO:0000259" key="1">
    <source>
        <dbReference type="Pfam" id="PF14534"/>
    </source>
</evidence>